<proteinExistence type="predicted"/>
<dbReference type="EMBL" id="DRGL01000051">
    <property type="protein sequence ID" value="HEA22167.1"/>
    <property type="molecule type" value="Genomic_DNA"/>
</dbReference>
<reference evidence="1" key="1">
    <citation type="journal article" date="2020" name="mSystems">
        <title>Genome- and Community-Level Interaction Insights into Carbon Utilization and Element Cycling Functions of Hydrothermarchaeota in Hydrothermal Sediment.</title>
        <authorList>
            <person name="Zhou Z."/>
            <person name="Liu Y."/>
            <person name="Xu W."/>
            <person name="Pan J."/>
            <person name="Luo Z.H."/>
            <person name="Li M."/>
        </authorList>
    </citation>
    <scope>NUCLEOTIDE SEQUENCE [LARGE SCALE GENOMIC DNA]</scope>
    <source>
        <strain evidence="1">HyVt-345</strain>
    </source>
</reference>
<sequence>MPTDNKTGIIWSLMLIRGVIGKYDRVLPDTFNVVENDWETIKTHFKEANFYNEFVEGADLSNDIETETTNQDYYRFGIKSWIKKQTVHIFNYDLFDGEGLLLKNAFVNGGNVLVLGNKNLNFTLLKTVTLFQ</sequence>
<comment type="caution">
    <text evidence="1">The sequence shown here is derived from an EMBL/GenBank/DDBJ whole genome shotgun (WGS) entry which is preliminary data.</text>
</comment>
<gene>
    <name evidence="1" type="ORF">ENH87_14775</name>
</gene>
<dbReference type="AlphaFoldDB" id="A0A831QSS7"/>
<accession>A0A831QSS7</accession>
<evidence type="ECO:0000313" key="1">
    <source>
        <dbReference type="EMBL" id="HEA22167.1"/>
    </source>
</evidence>
<name>A0A831QSS7_9FLAO</name>
<protein>
    <submittedName>
        <fullName evidence="1">Uncharacterized protein</fullName>
    </submittedName>
</protein>
<organism evidence="1">
    <name type="scientific">Pricia antarctica</name>
    <dbReference type="NCBI Taxonomy" id="641691"/>
    <lineage>
        <taxon>Bacteria</taxon>
        <taxon>Pseudomonadati</taxon>
        <taxon>Bacteroidota</taxon>
        <taxon>Flavobacteriia</taxon>
        <taxon>Flavobacteriales</taxon>
        <taxon>Flavobacteriaceae</taxon>
        <taxon>Pricia</taxon>
    </lineage>
</organism>
<dbReference type="Proteomes" id="UP000886191">
    <property type="component" value="Unassembled WGS sequence"/>
</dbReference>